<protein>
    <recommendedName>
        <fullName evidence="2">Right handed beta helix domain-containing protein</fullName>
    </recommendedName>
</protein>
<dbReference type="SUPFAM" id="SSF51126">
    <property type="entry name" value="Pectin lyase-like"/>
    <property type="match status" value="1"/>
</dbReference>
<sequence precursor="true">MGCFLTRLGLFSLVVVLASTATVAETVRLTPQSDWFGKLSGTDLLPGDEVILEAGVYSDARRLVLRLRGTADLPIVIRAADGQRVILQRPDAKQNSLNLEGCQHLILRGIEITGGAAGIRISNGSEGHGSVEIGLLDLHIHHIGGVAVTCNNEGSEYRRMRFLRNHIHHTSGHGEGFYLGANNAKAVFSEALIKDNYIHHLNGPNVSQGDGIEIKDGGCGNRVEGNIIHDTNYPGIMTYGTQGQDRNQIVGNLIWNTGDHGIQVAADAVIRDNWIAATGGCGIYSREHQGAVPRNLLIEGNHVVSKANPAVRIIGNGQDTDGADPSIVLQNNHLFSGTQFALRADNGVRLHAVHNQGTGSVQGSQAFQDSWQETNSDTVHVPELKGHLAWKFLERSAVEKRLQSSD</sequence>
<feature type="chain" id="PRO_5021960606" description="Right handed beta helix domain-containing protein" evidence="1">
    <location>
        <begin position="25"/>
        <end position="406"/>
    </location>
</feature>
<keyword evidence="1" id="KW-0732">Signal</keyword>
<accession>A0A517MHU2</accession>
<evidence type="ECO:0000313" key="4">
    <source>
        <dbReference type="Proteomes" id="UP000320672"/>
    </source>
</evidence>
<evidence type="ECO:0000313" key="3">
    <source>
        <dbReference type="EMBL" id="QDS94439.1"/>
    </source>
</evidence>
<dbReference type="Proteomes" id="UP000320672">
    <property type="component" value="Chromosome"/>
</dbReference>
<name>A0A517MHU2_9BACT</name>
<dbReference type="InterPro" id="IPR011050">
    <property type="entry name" value="Pectin_lyase_fold/virulence"/>
</dbReference>
<feature type="signal peptide" evidence="1">
    <location>
        <begin position="1"/>
        <end position="24"/>
    </location>
</feature>
<keyword evidence="4" id="KW-1185">Reference proteome</keyword>
<organism evidence="3 4">
    <name type="scientific">Roseimaritima multifibrata</name>
    <dbReference type="NCBI Taxonomy" id="1930274"/>
    <lineage>
        <taxon>Bacteria</taxon>
        <taxon>Pseudomonadati</taxon>
        <taxon>Planctomycetota</taxon>
        <taxon>Planctomycetia</taxon>
        <taxon>Pirellulales</taxon>
        <taxon>Pirellulaceae</taxon>
        <taxon>Roseimaritima</taxon>
    </lineage>
</organism>
<dbReference type="Gene3D" id="2.160.20.10">
    <property type="entry name" value="Single-stranded right-handed beta-helix, Pectin lyase-like"/>
    <property type="match status" value="1"/>
</dbReference>
<dbReference type="Pfam" id="PF13229">
    <property type="entry name" value="Beta_helix"/>
    <property type="match status" value="1"/>
</dbReference>
<proteinExistence type="predicted"/>
<dbReference type="InterPro" id="IPR012334">
    <property type="entry name" value="Pectin_lyas_fold"/>
</dbReference>
<gene>
    <name evidence="3" type="ORF">FF011L_32180</name>
</gene>
<dbReference type="AlphaFoldDB" id="A0A517MHU2"/>
<dbReference type="InterPro" id="IPR039448">
    <property type="entry name" value="Beta_helix"/>
</dbReference>
<evidence type="ECO:0000256" key="1">
    <source>
        <dbReference type="SAM" id="SignalP"/>
    </source>
</evidence>
<dbReference type="InterPro" id="IPR006626">
    <property type="entry name" value="PbH1"/>
</dbReference>
<dbReference type="RefSeq" id="WP_145352471.1">
    <property type="nucleotide sequence ID" value="NZ_CP036262.1"/>
</dbReference>
<dbReference type="OrthoDB" id="252131at2"/>
<feature type="domain" description="Right handed beta helix" evidence="2">
    <location>
        <begin position="151"/>
        <end position="318"/>
    </location>
</feature>
<dbReference type="KEGG" id="rml:FF011L_32180"/>
<evidence type="ECO:0000259" key="2">
    <source>
        <dbReference type="Pfam" id="PF13229"/>
    </source>
</evidence>
<dbReference type="SMART" id="SM00710">
    <property type="entry name" value="PbH1"/>
    <property type="match status" value="6"/>
</dbReference>
<reference evidence="3 4" key="1">
    <citation type="submission" date="2019-02" db="EMBL/GenBank/DDBJ databases">
        <title>Deep-cultivation of Planctomycetes and their phenomic and genomic characterization uncovers novel biology.</title>
        <authorList>
            <person name="Wiegand S."/>
            <person name="Jogler M."/>
            <person name="Boedeker C."/>
            <person name="Pinto D."/>
            <person name="Vollmers J."/>
            <person name="Rivas-Marin E."/>
            <person name="Kohn T."/>
            <person name="Peeters S.H."/>
            <person name="Heuer A."/>
            <person name="Rast P."/>
            <person name="Oberbeckmann S."/>
            <person name="Bunk B."/>
            <person name="Jeske O."/>
            <person name="Meyerdierks A."/>
            <person name="Storesund J.E."/>
            <person name="Kallscheuer N."/>
            <person name="Luecker S."/>
            <person name="Lage O.M."/>
            <person name="Pohl T."/>
            <person name="Merkel B.J."/>
            <person name="Hornburger P."/>
            <person name="Mueller R.-W."/>
            <person name="Bruemmer F."/>
            <person name="Labrenz M."/>
            <person name="Spormann A.M."/>
            <person name="Op den Camp H."/>
            <person name="Overmann J."/>
            <person name="Amann R."/>
            <person name="Jetten M.S.M."/>
            <person name="Mascher T."/>
            <person name="Medema M.H."/>
            <person name="Devos D.P."/>
            <person name="Kaster A.-K."/>
            <person name="Ovreas L."/>
            <person name="Rohde M."/>
            <person name="Galperin M.Y."/>
            <person name="Jogler C."/>
        </authorList>
    </citation>
    <scope>NUCLEOTIDE SEQUENCE [LARGE SCALE GENOMIC DNA]</scope>
    <source>
        <strain evidence="3 4">FF011L</strain>
    </source>
</reference>
<dbReference type="EMBL" id="CP036262">
    <property type="protein sequence ID" value="QDS94439.1"/>
    <property type="molecule type" value="Genomic_DNA"/>
</dbReference>